<keyword evidence="1" id="KW-0677">Repeat</keyword>
<dbReference type="InterPro" id="IPR011040">
    <property type="entry name" value="Sialidase"/>
</dbReference>
<dbReference type="InterPro" id="IPR055239">
    <property type="entry name" value="TS_C"/>
</dbReference>
<dbReference type="SUPFAM" id="SSF50939">
    <property type="entry name" value="Sialidases"/>
    <property type="match status" value="1"/>
</dbReference>
<feature type="domain" description="Trans-sialidase C-terminal" evidence="5">
    <location>
        <begin position="489"/>
        <end position="687"/>
    </location>
</feature>
<dbReference type="Gene3D" id="2.60.120.200">
    <property type="match status" value="1"/>
</dbReference>
<keyword evidence="3" id="KW-0472">Membrane</keyword>
<dbReference type="InterPro" id="IPR036278">
    <property type="entry name" value="Sialidase_sf"/>
</dbReference>
<reference evidence="6 7" key="1">
    <citation type="journal article" date="2012" name="BMC Genomics">
        <title>Comparative genomic analysis of human infective Trypanosoma cruzi lineages with the bat-restricted subspecies T. cruzi marinkellei.</title>
        <authorList>
            <person name="Franzen O."/>
            <person name="Talavera-Lopez C."/>
            <person name="Ochaya S."/>
            <person name="Butler C.E."/>
            <person name="Messenger L.A."/>
            <person name="Lewis M.D."/>
            <person name="Llewellyn M.S."/>
            <person name="Marinkelle C.J."/>
            <person name="Tyler K.M."/>
            <person name="Miles M.A."/>
            <person name="Andersson B."/>
        </authorList>
    </citation>
    <scope>NUCLEOTIDE SEQUENCE [LARGE SCALE GENOMIC DNA]</scope>
    <source>
        <strain evidence="6 7">B7</strain>
    </source>
</reference>
<evidence type="ECO:0000259" key="5">
    <source>
        <dbReference type="Pfam" id="PF22925"/>
    </source>
</evidence>
<evidence type="ECO:0000313" key="6">
    <source>
        <dbReference type="EMBL" id="EKF38904.1"/>
    </source>
</evidence>
<sequence length="723" mass="78060">MHSRVAAAEAPRTHNRRRVTGSSGRRREGRESERQRPNMSRHDFYSAVLLLLVVMMCCGTGGAHAVGDNSGNGQQLPQWADIFVPFKTIVLAKDGTGMGVKESFLSPSLVSAGGVMAPLAEGHTVRGSPGGSGDTVENVDIVAGYVNPAWDWTTVLAEVNKDTWRAHVAVSTVSETSRVGVASRPTTIAKGLKVFLLVEIYEEAYDDATKEWTPGDSDLLLIVGEATQSKDGEWKGMINWGDPNSLLNQITPQTKSKLRDISPAGGSGVLMEDGTLVIPLVAKNEGDSSISTIIYSKDNGANWVFPGGTPPADSLNPCMTEWEGSLLMIANTPDGQAVYESADMGTTWKEALGKLPGVWVKSQTEDSWDAKLRVRALITAMIEGKNVMLYTQRGYPSKDKEANALYLWVTDNNRTLHVGPLFVDEGGSLTSANTLLYSDGALHFLLYAVFGARGRAISLARLTEELNTIRFVLSTWAQLDASFSAMSIPTAGLVGVLSNAASDDETWMDDYRCVNATVKYATKVENGFEFLEPGSGAIWPVNSRKDNGLYTFVNRDFTLVATVIIHWAPKTSTSLLGASLGDGSGKKIIGLSYSPDSKWGTVFDGKTTPQASTWEPEKEYQVALILQNGHRGFVYVDNELVGSSETIPTPEERGDVISHFYIGGDEGGSGSSMTVTNVFLYNYPLSDAELRKVKKRGDGSVRGGVSRVLLLLLLGLWGVAALY</sequence>
<feature type="compositionally biased region" description="Basic and acidic residues" evidence="2">
    <location>
        <begin position="25"/>
        <end position="39"/>
    </location>
</feature>
<feature type="region of interest" description="Disordered" evidence="2">
    <location>
        <begin position="1"/>
        <end position="39"/>
    </location>
</feature>
<dbReference type="InterPro" id="IPR013320">
    <property type="entry name" value="ConA-like_dom_sf"/>
</dbReference>
<keyword evidence="3" id="KW-1133">Transmembrane helix</keyword>
<dbReference type="InterPro" id="IPR026856">
    <property type="entry name" value="Sialidase_fam"/>
</dbReference>
<name>K2NM81_TRYCR</name>
<dbReference type="GO" id="GO:0016020">
    <property type="term" value="C:membrane"/>
    <property type="evidence" value="ECO:0007669"/>
    <property type="project" value="TreeGrafter"/>
</dbReference>
<dbReference type="Pfam" id="PF22925">
    <property type="entry name" value="TS_C"/>
    <property type="match status" value="1"/>
</dbReference>
<dbReference type="PRINTS" id="PR01803">
    <property type="entry name" value="TCSIALIDASE"/>
</dbReference>
<dbReference type="Proteomes" id="UP000007350">
    <property type="component" value="Unassembled WGS sequence"/>
</dbReference>
<dbReference type="GO" id="GO:0009313">
    <property type="term" value="P:oligosaccharide catabolic process"/>
    <property type="evidence" value="ECO:0007669"/>
    <property type="project" value="TreeGrafter"/>
</dbReference>
<dbReference type="AlphaFoldDB" id="K2NM81"/>
<dbReference type="CDD" id="cd15482">
    <property type="entry name" value="Sialidase_non-viral"/>
    <property type="match status" value="1"/>
</dbReference>
<dbReference type="GO" id="GO:0004308">
    <property type="term" value="F:exo-alpha-sialidase activity"/>
    <property type="evidence" value="ECO:0007669"/>
    <property type="project" value="InterPro"/>
</dbReference>
<dbReference type="InterPro" id="IPR008377">
    <property type="entry name" value="Sialidase_trypan"/>
</dbReference>
<evidence type="ECO:0000256" key="2">
    <source>
        <dbReference type="SAM" id="MobiDB-lite"/>
    </source>
</evidence>
<dbReference type="PANTHER" id="PTHR10628:SF30">
    <property type="entry name" value="EXO-ALPHA-SIALIDASE"/>
    <property type="match status" value="1"/>
</dbReference>
<protein>
    <submittedName>
        <fullName evidence="6">Trans-sialidase, putative</fullName>
    </submittedName>
</protein>
<evidence type="ECO:0000313" key="7">
    <source>
        <dbReference type="Proteomes" id="UP000007350"/>
    </source>
</evidence>
<dbReference type="InterPro" id="IPR021287">
    <property type="entry name" value="Trans-sialidase_CS"/>
</dbReference>
<feature type="domain" description="Sialidase" evidence="4">
    <location>
        <begin position="107"/>
        <end position="441"/>
    </location>
</feature>
<proteinExistence type="predicted"/>
<comment type="caution">
    <text evidence="6">The sequence shown here is derived from an EMBL/GenBank/DDBJ whole genome shotgun (WGS) entry which is preliminary data.</text>
</comment>
<organism evidence="6 7">
    <name type="scientific">Trypanosoma cruzi marinkellei</name>
    <dbReference type="NCBI Taxonomy" id="85056"/>
    <lineage>
        <taxon>Eukaryota</taxon>
        <taxon>Discoba</taxon>
        <taxon>Euglenozoa</taxon>
        <taxon>Kinetoplastea</taxon>
        <taxon>Metakinetoplastina</taxon>
        <taxon>Trypanosomatida</taxon>
        <taxon>Trypanosomatidae</taxon>
        <taxon>Trypanosoma</taxon>
        <taxon>Schizotrypanum</taxon>
    </lineage>
</organism>
<evidence type="ECO:0000259" key="4">
    <source>
        <dbReference type="Pfam" id="PF13859"/>
    </source>
</evidence>
<dbReference type="EMBL" id="AHKC01003650">
    <property type="protein sequence ID" value="EKF38904.1"/>
    <property type="molecule type" value="Genomic_DNA"/>
</dbReference>
<feature type="transmembrane region" description="Helical" evidence="3">
    <location>
        <begin position="44"/>
        <end position="66"/>
    </location>
</feature>
<dbReference type="GO" id="GO:0005737">
    <property type="term" value="C:cytoplasm"/>
    <property type="evidence" value="ECO:0007669"/>
    <property type="project" value="TreeGrafter"/>
</dbReference>
<keyword evidence="3" id="KW-0812">Transmembrane</keyword>
<keyword evidence="7" id="KW-1185">Reference proteome</keyword>
<gene>
    <name evidence="6" type="ORF">MOQ_000880</name>
</gene>
<dbReference type="SUPFAM" id="SSF49899">
    <property type="entry name" value="Concanavalin A-like lectins/glucanases"/>
    <property type="match status" value="1"/>
</dbReference>
<dbReference type="OrthoDB" id="2739686at2759"/>
<dbReference type="Pfam" id="PF13859">
    <property type="entry name" value="BNR_3"/>
    <property type="match status" value="1"/>
</dbReference>
<accession>K2NM81</accession>
<evidence type="ECO:0000256" key="3">
    <source>
        <dbReference type="SAM" id="Phobius"/>
    </source>
</evidence>
<dbReference type="GO" id="GO:0006689">
    <property type="term" value="P:ganglioside catabolic process"/>
    <property type="evidence" value="ECO:0007669"/>
    <property type="project" value="TreeGrafter"/>
</dbReference>
<dbReference type="PANTHER" id="PTHR10628">
    <property type="entry name" value="SIALIDASE"/>
    <property type="match status" value="1"/>
</dbReference>
<evidence type="ECO:0000256" key="1">
    <source>
        <dbReference type="ARBA" id="ARBA00022737"/>
    </source>
</evidence>
<dbReference type="Pfam" id="PF11052">
    <property type="entry name" value="Tr-sialidase_C"/>
    <property type="match status" value="1"/>
</dbReference>
<dbReference type="Gene3D" id="2.120.10.10">
    <property type="match status" value="1"/>
</dbReference>